<dbReference type="OrthoDB" id="3598904at2759"/>
<keyword evidence="6" id="KW-1185">Reference proteome</keyword>
<dbReference type="CDD" id="cd00067">
    <property type="entry name" value="GAL4"/>
    <property type="match status" value="1"/>
</dbReference>
<feature type="compositionally biased region" description="Basic and acidic residues" evidence="3">
    <location>
        <begin position="194"/>
        <end position="207"/>
    </location>
</feature>
<comment type="subcellular location">
    <subcellularLocation>
        <location evidence="1">Nucleus</location>
    </subcellularLocation>
</comment>
<feature type="compositionally biased region" description="Basic and acidic residues" evidence="3">
    <location>
        <begin position="59"/>
        <end position="83"/>
    </location>
</feature>
<feature type="region of interest" description="Disordered" evidence="3">
    <location>
        <begin position="55"/>
        <end position="122"/>
    </location>
</feature>
<keyword evidence="2" id="KW-0539">Nucleus</keyword>
<evidence type="ECO:0000313" key="5">
    <source>
        <dbReference type="EMBL" id="VVT53557.1"/>
    </source>
</evidence>
<dbReference type="Pfam" id="PF00172">
    <property type="entry name" value="Zn_clus"/>
    <property type="match status" value="1"/>
</dbReference>
<feature type="region of interest" description="Disordered" evidence="3">
    <location>
        <begin position="194"/>
        <end position="233"/>
    </location>
</feature>
<dbReference type="GO" id="GO:0000976">
    <property type="term" value="F:transcription cis-regulatory region binding"/>
    <property type="evidence" value="ECO:0007669"/>
    <property type="project" value="TreeGrafter"/>
</dbReference>
<dbReference type="SMART" id="SM00066">
    <property type="entry name" value="GAL4"/>
    <property type="match status" value="1"/>
</dbReference>
<evidence type="ECO:0000313" key="6">
    <source>
        <dbReference type="Proteomes" id="UP000398389"/>
    </source>
</evidence>
<dbReference type="PANTHER" id="PTHR37534:SF23">
    <property type="entry name" value="ZN(II)2CYS6 TRANSCRIPTION FACTOR (EUROFUNG)"/>
    <property type="match status" value="1"/>
</dbReference>
<dbReference type="Proteomes" id="UP000398389">
    <property type="component" value="Unassembled WGS sequence"/>
</dbReference>
<dbReference type="InterPro" id="IPR036864">
    <property type="entry name" value="Zn2-C6_fun-type_DNA-bd_sf"/>
</dbReference>
<accession>A0A5E8BVR4</accession>
<dbReference type="InterPro" id="IPR021858">
    <property type="entry name" value="Fun_TF"/>
</dbReference>
<gene>
    <name evidence="5" type="ORF">SAPINGB_P003634</name>
</gene>
<feature type="compositionally biased region" description="Polar residues" evidence="3">
    <location>
        <begin position="220"/>
        <end position="233"/>
    </location>
</feature>
<evidence type="ECO:0000259" key="4">
    <source>
        <dbReference type="PROSITE" id="PS50048"/>
    </source>
</evidence>
<evidence type="ECO:0000256" key="3">
    <source>
        <dbReference type="SAM" id="MobiDB-lite"/>
    </source>
</evidence>
<feature type="compositionally biased region" description="Basic and acidic residues" evidence="3">
    <location>
        <begin position="94"/>
        <end position="107"/>
    </location>
</feature>
<name>A0A5E8BVR4_9ASCO</name>
<dbReference type="PANTHER" id="PTHR37534">
    <property type="entry name" value="TRANSCRIPTIONAL ACTIVATOR PROTEIN UGA3"/>
    <property type="match status" value="1"/>
</dbReference>
<dbReference type="PROSITE" id="PS50048">
    <property type="entry name" value="ZN2_CY6_FUNGAL_2"/>
    <property type="match status" value="1"/>
</dbReference>
<protein>
    <recommendedName>
        <fullName evidence="4">Zn(2)-C6 fungal-type domain-containing protein</fullName>
    </recommendedName>
</protein>
<feature type="region of interest" description="Disordered" evidence="3">
    <location>
        <begin position="842"/>
        <end position="873"/>
    </location>
</feature>
<evidence type="ECO:0000256" key="1">
    <source>
        <dbReference type="ARBA" id="ARBA00004123"/>
    </source>
</evidence>
<dbReference type="Pfam" id="PF11951">
    <property type="entry name" value="Fungal_trans_2"/>
    <property type="match status" value="1"/>
</dbReference>
<feature type="compositionally biased region" description="Acidic residues" evidence="3">
    <location>
        <begin position="857"/>
        <end position="873"/>
    </location>
</feature>
<feature type="region of interest" description="Disordered" evidence="3">
    <location>
        <begin position="245"/>
        <end position="269"/>
    </location>
</feature>
<dbReference type="InterPro" id="IPR001138">
    <property type="entry name" value="Zn2Cys6_DnaBD"/>
</dbReference>
<dbReference type="EMBL" id="CABVLU010000003">
    <property type="protein sequence ID" value="VVT53557.1"/>
    <property type="molecule type" value="Genomic_DNA"/>
</dbReference>
<feature type="compositionally biased region" description="Low complexity" evidence="3">
    <location>
        <begin position="111"/>
        <end position="122"/>
    </location>
</feature>
<dbReference type="AlphaFoldDB" id="A0A5E8BVR4"/>
<proteinExistence type="predicted"/>
<organism evidence="5 6">
    <name type="scientific">Magnusiomyces paraingens</name>
    <dbReference type="NCBI Taxonomy" id="2606893"/>
    <lineage>
        <taxon>Eukaryota</taxon>
        <taxon>Fungi</taxon>
        <taxon>Dikarya</taxon>
        <taxon>Ascomycota</taxon>
        <taxon>Saccharomycotina</taxon>
        <taxon>Dipodascomycetes</taxon>
        <taxon>Dipodascales</taxon>
        <taxon>Dipodascaceae</taxon>
        <taxon>Magnusiomyces</taxon>
    </lineage>
</organism>
<dbReference type="RefSeq" id="XP_031854241.1">
    <property type="nucleotide sequence ID" value="XM_031998350.1"/>
</dbReference>
<dbReference type="Gene3D" id="4.10.240.10">
    <property type="entry name" value="Zn(2)-C6 fungal-type DNA-binding domain"/>
    <property type="match status" value="1"/>
</dbReference>
<reference evidence="5 6" key="1">
    <citation type="submission" date="2019-09" db="EMBL/GenBank/DDBJ databases">
        <authorList>
            <person name="Brejova B."/>
        </authorList>
    </citation>
    <scope>NUCLEOTIDE SEQUENCE [LARGE SCALE GENOMIC DNA]</scope>
</reference>
<dbReference type="PROSITE" id="PS00463">
    <property type="entry name" value="ZN2_CY6_FUNGAL_1"/>
    <property type="match status" value="1"/>
</dbReference>
<dbReference type="SUPFAM" id="SSF57701">
    <property type="entry name" value="Zn2/Cys6 DNA-binding domain"/>
    <property type="match status" value="1"/>
</dbReference>
<dbReference type="GO" id="GO:0000981">
    <property type="term" value="F:DNA-binding transcription factor activity, RNA polymerase II-specific"/>
    <property type="evidence" value="ECO:0007669"/>
    <property type="project" value="InterPro"/>
</dbReference>
<evidence type="ECO:0000256" key="2">
    <source>
        <dbReference type="ARBA" id="ARBA00023242"/>
    </source>
</evidence>
<feature type="domain" description="Zn(2)-C6 fungal-type" evidence="4">
    <location>
        <begin position="141"/>
        <end position="169"/>
    </location>
</feature>
<dbReference type="GO" id="GO:0045944">
    <property type="term" value="P:positive regulation of transcription by RNA polymerase II"/>
    <property type="evidence" value="ECO:0007669"/>
    <property type="project" value="TreeGrafter"/>
</dbReference>
<dbReference type="GeneID" id="43582450"/>
<dbReference type="GO" id="GO:0008270">
    <property type="term" value="F:zinc ion binding"/>
    <property type="evidence" value="ECO:0007669"/>
    <property type="project" value="InterPro"/>
</dbReference>
<dbReference type="GO" id="GO:0005634">
    <property type="term" value="C:nucleus"/>
    <property type="evidence" value="ECO:0007669"/>
    <property type="project" value="UniProtKB-SubCell"/>
</dbReference>
<sequence>MSKSSTSSSSININVSLFGADSATNISIDREGHKMATVSVSTAVPAVSAAAAAAAANKESGKQQQEKRTKQLNQEEHQEEHQEQSQNFQQHHVSVPEESKIKTKTDPTEVSTTTKSSSSPTTVLEQIIIPPRPRKRRTKTGCLTCRQRRIKCDEGKPVCRNCIKARRACAGYGQVLPSEKTFVTVSRPDRKTRWQSSKKECCNELEHSKKKHKVARNQPEGPSTSHLSSSHNINSVGTMVDVQTPEEAPFEPRHSKSVTPTSPVTHLPPGLPVPPVYKISLVPENITHNTSKWTEQWATQLTDPEIHLLFRLYIESVAHYIDGVPRYDHPTDSSNFFFDFSKTKPGSSFNLYAKWNNQSSRSFKHPSEEVLDRRGFENIWSYDIPLLSQYYPHVFYSMLATSALYYSKICPNESSSHFAYRALDLYQQGVSALREDLLLLRPPDSIAALATCFLLATYESIDGNVKRWSRHLLGARDIIRALDVGALAAKAESVFIRMEQTNNYNNFGSEPINLSSAEIMAVQVVDLLWAFQEMEMAQSAVSSCPPAFPLEFYEQIPRRRASNPRITIIDDFFRLFGRVCAFASKDSARKETPKLKRMKSVSPSTNAANELADAVSEWLGLQRDLKAFESRYQRYLEPLPIDYNSSSSASFDYSTGKVPLENTPFGPALKYRTSYDVYLVIYINFMWIMLSRHNPTIPEFGFAAVKRAATDAAPYALRLLRSLPSSELALEYVPKWTPDGKTEGWSEELLRQLPAYSVFGRFVDMNNGEREYFFEGQLRRMFTDMMMPVFFAAVQLVNPNQQAAVIKWLSATTELTQTWSCHQIVRGVKYAWRMNSSDFGTVGNDDLDSESKNAYSSEDEDDDENENEDDISDEILWETVRTACRVKQAKGIF</sequence>